<gene>
    <name evidence="6" type="ORF">PSHT_13972</name>
</gene>
<dbReference type="InterPro" id="IPR015424">
    <property type="entry name" value="PyrdxlP-dep_Trfase"/>
</dbReference>
<reference evidence="7" key="3">
    <citation type="journal article" date="2018" name="Mol. Plant Microbe Interact.">
        <title>Genome sequence resources for the wheat stripe rust pathogen (Puccinia striiformis f. sp. tritici) and the barley stripe rust pathogen (Puccinia striiformis f. sp. hordei).</title>
        <authorList>
            <person name="Xia C."/>
            <person name="Wang M."/>
            <person name="Yin C."/>
            <person name="Cornejo O.E."/>
            <person name="Hulbert S.H."/>
            <person name="Chen X."/>
        </authorList>
    </citation>
    <scope>NUCLEOTIDE SEQUENCE [LARGE SCALE GENOMIC DNA]</scope>
    <source>
        <strain evidence="7">93TX-2</strain>
    </source>
</reference>
<dbReference type="GO" id="GO:0030170">
    <property type="term" value="F:pyridoxal phosphate binding"/>
    <property type="evidence" value="ECO:0007669"/>
    <property type="project" value="InterPro"/>
</dbReference>
<dbReference type="Gene3D" id="3.40.640.10">
    <property type="entry name" value="Type I PLP-dependent aspartate aminotransferase-like (Major domain)"/>
    <property type="match status" value="1"/>
</dbReference>
<organism evidence="6 7">
    <name type="scientific">Puccinia striiformis</name>
    <dbReference type="NCBI Taxonomy" id="27350"/>
    <lineage>
        <taxon>Eukaryota</taxon>
        <taxon>Fungi</taxon>
        <taxon>Dikarya</taxon>
        <taxon>Basidiomycota</taxon>
        <taxon>Pucciniomycotina</taxon>
        <taxon>Pucciniomycetes</taxon>
        <taxon>Pucciniales</taxon>
        <taxon>Pucciniaceae</taxon>
        <taxon>Puccinia</taxon>
    </lineage>
</organism>
<keyword evidence="5" id="KW-0663">Pyridoxal phosphate</keyword>
<dbReference type="SUPFAM" id="SSF53383">
    <property type="entry name" value="PLP-dependent transferases"/>
    <property type="match status" value="1"/>
</dbReference>
<dbReference type="Pfam" id="PF00202">
    <property type="entry name" value="Aminotran_3"/>
    <property type="match status" value="1"/>
</dbReference>
<dbReference type="InterPro" id="IPR015421">
    <property type="entry name" value="PyrdxlP-dep_Trfase_major"/>
</dbReference>
<evidence type="ECO:0000256" key="1">
    <source>
        <dbReference type="ARBA" id="ARBA00001933"/>
    </source>
</evidence>
<evidence type="ECO:0000313" key="7">
    <source>
        <dbReference type="Proteomes" id="UP000238274"/>
    </source>
</evidence>
<evidence type="ECO:0000256" key="4">
    <source>
        <dbReference type="ARBA" id="ARBA00022679"/>
    </source>
</evidence>
<protein>
    <submittedName>
        <fullName evidence="6">Uncharacterized protein</fullName>
    </submittedName>
</protein>
<evidence type="ECO:0000313" key="6">
    <source>
        <dbReference type="EMBL" id="POV98579.1"/>
    </source>
</evidence>
<dbReference type="OrthoDB" id="10260828at2759"/>
<keyword evidence="7" id="KW-1185">Reference proteome</keyword>
<dbReference type="InterPro" id="IPR050103">
    <property type="entry name" value="Class-III_PLP-dep_AT"/>
</dbReference>
<name>A0A2S4UMT5_9BASI</name>
<evidence type="ECO:0000256" key="2">
    <source>
        <dbReference type="ARBA" id="ARBA00008954"/>
    </source>
</evidence>
<proteinExistence type="inferred from homology"/>
<dbReference type="EMBL" id="PKSM01000295">
    <property type="protein sequence ID" value="POV98579.1"/>
    <property type="molecule type" value="Genomic_DNA"/>
</dbReference>
<keyword evidence="4" id="KW-0808">Transferase</keyword>
<dbReference type="PANTHER" id="PTHR11986">
    <property type="entry name" value="AMINOTRANSFERASE CLASS III"/>
    <property type="match status" value="1"/>
</dbReference>
<dbReference type="InterPro" id="IPR015422">
    <property type="entry name" value="PyrdxlP-dep_Trfase_small"/>
</dbReference>
<comment type="cofactor">
    <cofactor evidence="1">
        <name>pyridoxal 5'-phosphate</name>
        <dbReference type="ChEBI" id="CHEBI:597326"/>
    </cofactor>
</comment>
<reference evidence="7" key="2">
    <citation type="journal article" date="2018" name="BMC Genomics">
        <title>Genomic insights into host adaptation between the wheat stripe rust pathogen (Puccinia striiformis f. sp. tritici) and the barley stripe rust pathogen (Puccinia striiformis f. sp. hordei).</title>
        <authorList>
            <person name="Xia C."/>
            <person name="Wang M."/>
            <person name="Yin C."/>
            <person name="Cornejo O.E."/>
            <person name="Hulbert S.H."/>
            <person name="Chen X."/>
        </authorList>
    </citation>
    <scope>NUCLEOTIDE SEQUENCE [LARGE SCALE GENOMIC DNA]</scope>
    <source>
        <strain evidence="7">93TX-2</strain>
    </source>
</reference>
<keyword evidence="3" id="KW-0032">Aminotransferase</keyword>
<dbReference type="GO" id="GO:0042802">
    <property type="term" value="F:identical protein binding"/>
    <property type="evidence" value="ECO:0007669"/>
    <property type="project" value="TreeGrafter"/>
</dbReference>
<dbReference type="Gene3D" id="3.90.1150.10">
    <property type="entry name" value="Aspartate Aminotransferase, domain 1"/>
    <property type="match status" value="1"/>
</dbReference>
<dbReference type="GO" id="GO:0008483">
    <property type="term" value="F:transaminase activity"/>
    <property type="evidence" value="ECO:0007669"/>
    <property type="project" value="UniProtKB-KW"/>
</dbReference>
<dbReference type="InterPro" id="IPR005814">
    <property type="entry name" value="Aminotrans_3"/>
</dbReference>
<reference evidence="6 7" key="1">
    <citation type="submission" date="2017-12" db="EMBL/GenBank/DDBJ databases">
        <title>Gene loss provides genomic basis for host adaptation in cereal stripe rust fungi.</title>
        <authorList>
            <person name="Xia C."/>
        </authorList>
    </citation>
    <scope>NUCLEOTIDE SEQUENCE [LARGE SCALE GENOMIC DNA]</scope>
    <source>
        <strain evidence="6 7">93TX-2</strain>
    </source>
</reference>
<dbReference type="AlphaFoldDB" id="A0A2S4UMT5"/>
<dbReference type="VEuPathDB" id="FungiDB:PSTT_06135"/>
<evidence type="ECO:0000256" key="5">
    <source>
        <dbReference type="ARBA" id="ARBA00022898"/>
    </source>
</evidence>
<dbReference type="VEuPathDB" id="FungiDB:PSHT_13972"/>
<comment type="caution">
    <text evidence="6">The sequence shown here is derived from an EMBL/GenBank/DDBJ whole genome shotgun (WGS) entry which is preliminary data.</text>
</comment>
<sequence>MFGALSVTNQPKYQLPFAPLSTGIRPGTLNDTSALSELITLNTCGVIVEPIHGEGGILELSEVLRAFRGRCDKCGLGWTGSLWAHGALPTDSHPDMLTMAKPLANGVAVGAVMMRDQVVKKIVIVEIIGDHGTTFGGAPLQTVITKQVLERICEESFMKQVRSLSELLKKELAQLVDQCPNLLTESVRGKGLILGLEVKNNPKDGTKPTISQIISLAGQNGVLLLRCGTSIIRFIPSLIISHSEISPMIRVLQTVLTHLYDSKTP</sequence>
<evidence type="ECO:0000256" key="3">
    <source>
        <dbReference type="ARBA" id="ARBA00022576"/>
    </source>
</evidence>
<accession>A0A2S4UMT5</accession>
<dbReference type="PANTHER" id="PTHR11986:SF79">
    <property type="entry name" value="ACETYLORNITHINE AMINOTRANSFERASE, MITOCHONDRIAL"/>
    <property type="match status" value="1"/>
</dbReference>
<comment type="similarity">
    <text evidence="2">Belongs to the class-III pyridoxal-phosphate-dependent aminotransferase family.</text>
</comment>
<dbReference type="Proteomes" id="UP000238274">
    <property type="component" value="Unassembled WGS sequence"/>
</dbReference>
<dbReference type="GO" id="GO:0005759">
    <property type="term" value="C:mitochondrial matrix"/>
    <property type="evidence" value="ECO:0007669"/>
    <property type="project" value="TreeGrafter"/>
</dbReference>